<keyword evidence="2" id="KW-1185">Reference proteome</keyword>
<reference evidence="3" key="1">
    <citation type="submission" date="2024-02" db="UniProtKB">
        <authorList>
            <consortium name="WormBaseParasite"/>
        </authorList>
    </citation>
    <scope>IDENTIFICATION</scope>
</reference>
<protein>
    <submittedName>
        <fullName evidence="3">Uncharacterized protein</fullName>
    </submittedName>
</protein>
<feature type="region of interest" description="Disordered" evidence="1">
    <location>
        <begin position="173"/>
        <end position="196"/>
    </location>
</feature>
<dbReference type="AlphaFoldDB" id="A0AAF3EWL5"/>
<name>A0AAF3EWL5_9BILA</name>
<feature type="compositionally biased region" description="Basic and acidic residues" evidence="1">
    <location>
        <begin position="179"/>
        <end position="189"/>
    </location>
</feature>
<evidence type="ECO:0000313" key="2">
    <source>
        <dbReference type="Proteomes" id="UP000887575"/>
    </source>
</evidence>
<accession>A0AAF3EWL5</accession>
<dbReference type="Proteomes" id="UP000887575">
    <property type="component" value="Unassembled WGS sequence"/>
</dbReference>
<organism evidence="2 3">
    <name type="scientific">Mesorhabditis belari</name>
    <dbReference type="NCBI Taxonomy" id="2138241"/>
    <lineage>
        <taxon>Eukaryota</taxon>
        <taxon>Metazoa</taxon>
        <taxon>Ecdysozoa</taxon>
        <taxon>Nematoda</taxon>
        <taxon>Chromadorea</taxon>
        <taxon>Rhabditida</taxon>
        <taxon>Rhabditina</taxon>
        <taxon>Rhabditomorpha</taxon>
        <taxon>Rhabditoidea</taxon>
        <taxon>Rhabditidae</taxon>
        <taxon>Mesorhabditinae</taxon>
        <taxon>Mesorhabditis</taxon>
    </lineage>
</organism>
<evidence type="ECO:0000256" key="1">
    <source>
        <dbReference type="SAM" id="MobiDB-lite"/>
    </source>
</evidence>
<proteinExistence type="predicted"/>
<sequence>MYPFLGSNAQHKSAAVFSSLSANFKGIPLFLVIFRLFSSTNFNQDICTNGQFTEASKYTKMKSLRELLHLGPETSTKCSDYEQKKSAESSYLAYKAWLKNESPEVQQALAANKPFLKKFFSEFDATFCKHPKPSDPLNGKLFKMNFGGAPNEPALIINKAKVEEKLANFNEQTKQKVNSIKEKYAKKNENPPPAHK</sequence>
<dbReference type="WBParaSite" id="MBELARI_LOCUS1849">
    <property type="protein sequence ID" value="MBELARI_LOCUS1849"/>
    <property type="gene ID" value="MBELARI_LOCUS1849"/>
</dbReference>
<evidence type="ECO:0000313" key="3">
    <source>
        <dbReference type="WBParaSite" id="MBELARI_LOCUS1849"/>
    </source>
</evidence>